<accession>A0A7Y8VS25</accession>
<dbReference type="PANTHER" id="PTHR38007">
    <property type="entry name" value="CRISPR SYSTEM CMS PROTEIN CSM5"/>
    <property type="match status" value="1"/>
</dbReference>
<evidence type="ECO:0000256" key="2">
    <source>
        <dbReference type="ARBA" id="ARBA00006680"/>
    </source>
</evidence>
<evidence type="ECO:0000256" key="4">
    <source>
        <dbReference type="ARBA" id="ARBA00022884"/>
    </source>
</evidence>
<protein>
    <recommendedName>
        <fullName evidence="3">CRISPR system Cms protein Csm5</fullName>
    </recommendedName>
    <alternativeName>
        <fullName evidence="6">CRISPR type III A-associated protein Csm5</fullName>
    </alternativeName>
</protein>
<evidence type="ECO:0000313" key="8">
    <source>
        <dbReference type="EMBL" id="NWO23581.1"/>
    </source>
</evidence>
<comment type="caution">
    <text evidence="8">The sequence shown here is derived from an EMBL/GenBank/DDBJ whole genome shotgun (WGS) entry which is preliminary data.</text>
</comment>
<comment type="similarity">
    <text evidence="2">Belongs to the CRISPR-associated Csm5 family.</text>
</comment>
<dbReference type="GO" id="GO:0003723">
    <property type="term" value="F:RNA binding"/>
    <property type="evidence" value="ECO:0007669"/>
    <property type="project" value="UniProtKB-KW"/>
</dbReference>
<organism evidence="8 9">
    <name type="scientific">Mogibacterium timidum</name>
    <dbReference type="NCBI Taxonomy" id="35519"/>
    <lineage>
        <taxon>Bacteria</taxon>
        <taxon>Bacillati</taxon>
        <taxon>Bacillota</taxon>
        <taxon>Clostridia</taxon>
        <taxon>Peptostreptococcales</taxon>
        <taxon>Anaerovoracaceae</taxon>
        <taxon>Mogibacterium</taxon>
    </lineage>
</organism>
<name>A0A7Y8VS25_9FIRM</name>
<evidence type="ECO:0000256" key="1">
    <source>
        <dbReference type="ARBA" id="ARBA00003088"/>
    </source>
</evidence>
<dbReference type="EMBL" id="JABXYR010000002">
    <property type="protein sequence ID" value="NWO23581.1"/>
    <property type="molecule type" value="Genomic_DNA"/>
</dbReference>
<dbReference type="AlphaFoldDB" id="A0A7Y8VS25"/>
<sequence>MNKEYLKRYKITIETIGPLFIGSGHEIGKKDWVLDRKANTAYIIDETKLFGYLKRRNLLKSFEKYMLYNGKGLYEWARENNAFNDIIKQAAKYSLDCDAIAEVNTMKGIKTFIKDGYGRPYIPGSSIKGAIRNILLSKYIENDTNAMTRGLYQALTDSGVRNQEKIIDKEFKAVDSKYFRTLNRENTKSDDAVNDIMSGLRISDSKPLEYSNLTLCQKIDAKLNGDTSNMPIFRECIKPETKVELNLTIDSTVFKHDISYIEGAIEQFLTNYNEEFLAKFREEKVYNGNIIYLGGGAGYHTKTAISALLKNDAKKVKIIGNIINNTVARKKRDEHRHYDDYKLGVSPHIVKLTEYDGELLQMGPCYIDFSEV</sequence>
<evidence type="ECO:0000313" key="9">
    <source>
        <dbReference type="Proteomes" id="UP000526307"/>
    </source>
</evidence>
<evidence type="ECO:0000259" key="7">
    <source>
        <dbReference type="Pfam" id="PF03787"/>
    </source>
</evidence>
<dbReference type="GO" id="GO:0051607">
    <property type="term" value="P:defense response to virus"/>
    <property type="evidence" value="ECO:0007669"/>
    <property type="project" value="UniProtKB-KW"/>
</dbReference>
<evidence type="ECO:0000256" key="3">
    <source>
        <dbReference type="ARBA" id="ARBA00016113"/>
    </source>
</evidence>
<dbReference type="Proteomes" id="UP000526307">
    <property type="component" value="Unassembled WGS sequence"/>
</dbReference>
<evidence type="ECO:0000256" key="6">
    <source>
        <dbReference type="ARBA" id="ARBA00031720"/>
    </source>
</evidence>
<gene>
    <name evidence="8" type="primary">csm5</name>
    <name evidence="8" type="ORF">HW270_05830</name>
</gene>
<dbReference type="InterPro" id="IPR010173">
    <property type="entry name" value="CRISPR-assoc_Csm5"/>
</dbReference>
<keyword evidence="5" id="KW-0051">Antiviral defense</keyword>
<dbReference type="PANTHER" id="PTHR38007:SF1">
    <property type="entry name" value="CRISPR SYSTEM CMS PROTEIN CSM5"/>
    <property type="match status" value="1"/>
</dbReference>
<comment type="function">
    <text evidence="1">This subunit might be involved in maturation of a crRNA intermediate to its mature form.</text>
</comment>
<evidence type="ECO:0000256" key="5">
    <source>
        <dbReference type="ARBA" id="ARBA00023118"/>
    </source>
</evidence>
<proteinExistence type="inferred from homology"/>
<feature type="domain" description="CRISPR type III-associated protein" evidence="7">
    <location>
        <begin position="12"/>
        <end position="278"/>
    </location>
</feature>
<dbReference type="NCBIfam" id="TIGR01899">
    <property type="entry name" value="cas_TM1807_csm5"/>
    <property type="match status" value="1"/>
</dbReference>
<keyword evidence="4" id="KW-0694">RNA-binding</keyword>
<keyword evidence="9" id="KW-1185">Reference proteome</keyword>
<reference evidence="8 9" key="1">
    <citation type="submission" date="2020-06" db="EMBL/GenBank/DDBJ databases">
        <title>Mogibacterium timidum strain W9173 genomic sequence.</title>
        <authorList>
            <person name="Wade W.G."/>
            <person name="Johnston C.D."/>
            <person name="Chen T."/>
            <person name="Dewhirst F.E."/>
        </authorList>
    </citation>
    <scope>NUCLEOTIDE SEQUENCE [LARGE SCALE GENOMIC DNA]</scope>
    <source>
        <strain evidence="8 9">W9173</strain>
    </source>
</reference>
<dbReference type="RefSeq" id="WP_178978598.1">
    <property type="nucleotide sequence ID" value="NZ_CAUTAN010000022.1"/>
</dbReference>
<dbReference type="Pfam" id="PF03787">
    <property type="entry name" value="RAMPs"/>
    <property type="match status" value="1"/>
</dbReference>
<dbReference type="InterPro" id="IPR005537">
    <property type="entry name" value="RAMP_III_fam"/>
</dbReference>